<reference evidence="2" key="2">
    <citation type="submission" date="2020-09" db="EMBL/GenBank/DDBJ databases">
        <authorList>
            <person name="Sun Q."/>
            <person name="Zhou Y."/>
        </authorList>
    </citation>
    <scope>NUCLEOTIDE SEQUENCE</scope>
    <source>
        <strain evidence="2">CGMCC 1.15343</strain>
    </source>
</reference>
<evidence type="ECO:0000256" key="1">
    <source>
        <dbReference type="SAM" id="MobiDB-lite"/>
    </source>
</evidence>
<name>A0A916XGN5_9SPHI</name>
<accession>A0A916XGN5</accession>
<evidence type="ECO:0000313" key="3">
    <source>
        <dbReference type="Proteomes" id="UP000651668"/>
    </source>
</evidence>
<protein>
    <submittedName>
        <fullName evidence="2">Uncharacterized protein</fullName>
    </submittedName>
</protein>
<reference evidence="2" key="1">
    <citation type="journal article" date="2014" name="Int. J. Syst. Evol. Microbiol.">
        <title>Complete genome sequence of Corynebacterium casei LMG S-19264T (=DSM 44701T), isolated from a smear-ripened cheese.</title>
        <authorList>
            <consortium name="US DOE Joint Genome Institute (JGI-PGF)"/>
            <person name="Walter F."/>
            <person name="Albersmeier A."/>
            <person name="Kalinowski J."/>
            <person name="Ruckert C."/>
        </authorList>
    </citation>
    <scope>NUCLEOTIDE SEQUENCE</scope>
    <source>
        <strain evidence="2">CGMCC 1.15343</strain>
    </source>
</reference>
<feature type="compositionally biased region" description="Basic and acidic residues" evidence="1">
    <location>
        <begin position="1"/>
        <end position="10"/>
    </location>
</feature>
<feature type="compositionally biased region" description="Polar residues" evidence="1">
    <location>
        <begin position="21"/>
        <end position="32"/>
    </location>
</feature>
<sequence length="91" mass="10038">MDTTDNKLPLDDSMGQDYDEQSSQQDVHSNGLSDEFVLNQLKAEDEDDDGIQMPESDLLEQASDSSEPSFTLDPDKGIAPKQSDEDTNVKS</sequence>
<dbReference type="Proteomes" id="UP000651668">
    <property type="component" value="Unassembled WGS sequence"/>
</dbReference>
<dbReference type="RefSeq" id="WP_188627445.1">
    <property type="nucleotide sequence ID" value="NZ_BMIL01000009.1"/>
</dbReference>
<comment type="caution">
    <text evidence="2">The sequence shown here is derived from an EMBL/GenBank/DDBJ whole genome shotgun (WGS) entry which is preliminary data.</text>
</comment>
<proteinExistence type="predicted"/>
<gene>
    <name evidence="2" type="ORF">GCM10011387_26930</name>
</gene>
<evidence type="ECO:0000313" key="2">
    <source>
        <dbReference type="EMBL" id="GGC72007.1"/>
    </source>
</evidence>
<dbReference type="AlphaFoldDB" id="A0A916XGN5"/>
<organism evidence="2 3">
    <name type="scientific">Pedobacter quisquiliarum</name>
    <dbReference type="NCBI Taxonomy" id="1834438"/>
    <lineage>
        <taxon>Bacteria</taxon>
        <taxon>Pseudomonadati</taxon>
        <taxon>Bacteroidota</taxon>
        <taxon>Sphingobacteriia</taxon>
        <taxon>Sphingobacteriales</taxon>
        <taxon>Sphingobacteriaceae</taxon>
        <taxon>Pedobacter</taxon>
    </lineage>
</organism>
<keyword evidence="3" id="KW-1185">Reference proteome</keyword>
<dbReference type="EMBL" id="BMIL01000009">
    <property type="protein sequence ID" value="GGC72007.1"/>
    <property type="molecule type" value="Genomic_DNA"/>
</dbReference>
<feature type="compositionally biased region" description="Basic and acidic residues" evidence="1">
    <location>
        <begin position="73"/>
        <end position="91"/>
    </location>
</feature>
<feature type="region of interest" description="Disordered" evidence="1">
    <location>
        <begin position="1"/>
        <end position="91"/>
    </location>
</feature>